<comment type="caution">
    <text evidence="2">The sequence shown here is derived from an EMBL/GenBank/DDBJ whole genome shotgun (WGS) entry which is preliminary data.</text>
</comment>
<evidence type="ECO:0000313" key="3">
    <source>
        <dbReference type="Proteomes" id="UP001454036"/>
    </source>
</evidence>
<dbReference type="EMBL" id="BAABME010013535">
    <property type="protein sequence ID" value="GAA0186283.1"/>
    <property type="molecule type" value="Genomic_DNA"/>
</dbReference>
<accession>A0AAV3RX32</accession>
<name>A0AAV3RX32_LITER</name>
<dbReference type="PANTHER" id="PTHR35686">
    <property type="entry name" value="KINETOCHORE PROTEIN"/>
    <property type="match status" value="1"/>
</dbReference>
<proteinExistence type="predicted"/>
<protein>
    <submittedName>
        <fullName evidence="2">Uncharacterized protein</fullName>
    </submittedName>
</protein>
<dbReference type="PANTHER" id="PTHR35686:SF1">
    <property type="entry name" value="KINETOCHORE PROTEIN"/>
    <property type="match status" value="1"/>
</dbReference>
<organism evidence="2 3">
    <name type="scientific">Lithospermum erythrorhizon</name>
    <name type="common">Purple gromwell</name>
    <name type="synonym">Lithospermum officinale var. erythrorhizon</name>
    <dbReference type="NCBI Taxonomy" id="34254"/>
    <lineage>
        <taxon>Eukaryota</taxon>
        <taxon>Viridiplantae</taxon>
        <taxon>Streptophyta</taxon>
        <taxon>Embryophyta</taxon>
        <taxon>Tracheophyta</taxon>
        <taxon>Spermatophyta</taxon>
        <taxon>Magnoliopsida</taxon>
        <taxon>eudicotyledons</taxon>
        <taxon>Gunneridae</taxon>
        <taxon>Pentapetalae</taxon>
        <taxon>asterids</taxon>
        <taxon>lamiids</taxon>
        <taxon>Boraginales</taxon>
        <taxon>Boraginaceae</taxon>
        <taxon>Boraginoideae</taxon>
        <taxon>Lithospermeae</taxon>
        <taxon>Lithospermum</taxon>
    </lineage>
</organism>
<evidence type="ECO:0000256" key="1">
    <source>
        <dbReference type="SAM" id="MobiDB-lite"/>
    </source>
</evidence>
<sequence>MSSVFSRFHKLNDDSDESISEEENINDELSGNWTRLGDCVEKKRDMQVFSQLDLLKETMELDSATIVDSSSIRMQNSFTHEDEIEFPAFDKRDDVDHLPDGSSECIFGDAISSFPNATCVNIADEETISDDDENRVGYPFYLKNKLYDREGTSARDGHKAAGITYSSDKPGVSSSYQKVDEQHKDLKDGQVKHNSLMFPLKYTTKDSPLYCKGDNYSSKLFNVEPGHESNSATPKQTNKSMAELLEDVKLKQLLGHEMEDDLIVYPHPVADFPEGFQEKSDFPLSNFNKHSRKKLRNRPIAHKRSKTSSCSREMYFNNETDPSDIGQSSDDEDVAQYLKSTEAEKTMADQFQTIFGAISTSDLPNRALPMQFGLVLTLGLHEKLQCMMQNEKEIEMIFLKRLPINASSVGENQCMDVKILSRSLEARLIVCHCDLVGNKELLSFKTVNGCNMGNFGRTLTIVFSTKICTDVELEVGNLIRIHSPCVSVAGKKYDSREMMNSSCCLHTSLLSFLDHVLVKESSFA</sequence>
<feature type="compositionally biased region" description="Acidic residues" evidence="1">
    <location>
        <begin position="14"/>
        <end position="24"/>
    </location>
</feature>
<keyword evidence="3" id="KW-1185">Reference proteome</keyword>
<gene>
    <name evidence="2" type="ORF">LIER_33571</name>
</gene>
<dbReference type="Proteomes" id="UP001454036">
    <property type="component" value="Unassembled WGS sequence"/>
</dbReference>
<evidence type="ECO:0000313" key="2">
    <source>
        <dbReference type="EMBL" id="GAA0186283.1"/>
    </source>
</evidence>
<feature type="region of interest" description="Disordered" evidence="1">
    <location>
        <begin position="1"/>
        <end position="24"/>
    </location>
</feature>
<reference evidence="2 3" key="1">
    <citation type="submission" date="2024-01" db="EMBL/GenBank/DDBJ databases">
        <title>The complete chloroplast genome sequence of Lithospermum erythrorhizon: insights into the phylogenetic relationship among Boraginaceae species and the maternal lineages of purple gromwells.</title>
        <authorList>
            <person name="Okada T."/>
            <person name="Watanabe K."/>
        </authorList>
    </citation>
    <scope>NUCLEOTIDE SEQUENCE [LARGE SCALE GENOMIC DNA]</scope>
</reference>
<dbReference type="AlphaFoldDB" id="A0AAV3RX32"/>